<organism evidence="3 4">
    <name type="scientific">Plasmodium vivax India VII</name>
    <dbReference type="NCBI Taxonomy" id="1077284"/>
    <lineage>
        <taxon>Eukaryota</taxon>
        <taxon>Sar</taxon>
        <taxon>Alveolata</taxon>
        <taxon>Apicomplexa</taxon>
        <taxon>Aconoidasida</taxon>
        <taxon>Haemosporida</taxon>
        <taxon>Plasmodiidae</taxon>
        <taxon>Plasmodium</taxon>
        <taxon>Plasmodium (Plasmodium)</taxon>
    </lineage>
</organism>
<reference evidence="3 4" key="1">
    <citation type="submission" date="2011-08" db="EMBL/GenBank/DDBJ databases">
        <title>The Genome Sequence of Plasmodium vivax India VII.</title>
        <authorList>
            <consortium name="The Broad Institute Genome Sequencing Platform"/>
            <consortium name="The Broad Institute Genome Sequencing Center for Infectious Disease"/>
            <person name="Neafsey D."/>
            <person name="Carlton J."/>
            <person name="Barnwell J."/>
            <person name="Collins W."/>
            <person name="Escalante A."/>
            <person name="Mullikin J."/>
            <person name="Saul A."/>
            <person name="Guigo R."/>
            <person name="Camara F."/>
            <person name="Young S.K."/>
            <person name="Zeng Q."/>
            <person name="Gargeya S."/>
            <person name="Fitzgerald M."/>
            <person name="Haas B."/>
            <person name="Abouelleil A."/>
            <person name="Alvarado L."/>
            <person name="Arachchi H.M."/>
            <person name="Berlin A."/>
            <person name="Brown A."/>
            <person name="Chapman S.B."/>
            <person name="Chen Z."/>
            <person name="Dunbar C."/>
            <person name="Freedman E."/>
            <person name="Gearin G."/>
            <person name="Gellesch M."/>
            <person name="Goldberg J."/>
            <person name="Griggs A."/>
            <person name="Gujja S."/>
            <person name="Heiman D."/>
            <person name="Howarth C."/>
            <person name="Larson L."/>
            <person name="Lui A."/>
            <person name="MacDonald P.J.P."/>
            <person name="Montmayeur A."/>
            <person name="Murphy C."/>
            <person name="Neiman D."/>
            <person name="Pearson M."/>
            <person name="Priest M."/>
            <person name="Roberts A."/>
            <person name="Saif S."/>
            <person name="Shea T."/>
            <person name="Shenoy N."/>
            <person name="Sisk P."/>
            <person name="Stolte C."/>
            <person name="Sykes S."/>
            <person name="Wortman J."/>
            <person name="Nusbaum C."/>
            <person name="Birren B."/>
        </authorList>
    </citation>
    <scope>NUCLEOTIDE SEQUENCE [LARGE SCALE GENOMIC DNA]</scope>
    <source>
        <strain evidence="3 4">India VII</strain>
    </source>
</reference>
<dbReference type="SUPFAM" id="SSF50249">
    <property type="entry name" value="Nucleic acid-binding proteins"/>
    <property type="match status" value="1"/>
</dbReference>
<gene>
    <name evidence="3" type="ORF">PVIIG_04660</name>
</gene>
<accession>A0A0J9SIW1</accession>
<evidence type="ECO:0000313" key="3">
    <source>
        <dbReference type="EMBL" id="KMZ82909.1"/>
    </source>
</evidence>
<protein>
    <recommendedName>
        <fullName evidence="2">CSD domain-containing protein</fullName>
    </recommendedName>
</protein>
<dbReference type="InterPro" id="IPR011129">
    <property type="entry name" value="CSD"/>
</dbReference>
<feature type="domain" description="CSD" evidence="2">
    <location>
        <begin position="31"/>
        <end position="142"/>
    </location>
</feature>
<dbReference type="Proteomes" id="UP000053562">
    <property type="component" value="Unassembled WGS sequence"/>
</dbReference>
<dbReference type="InterPro" id="IPR012340">
    <property type="entry name" value="NA-bd_OB-fold"/>
</dbReference>
<evidence type="ECO:0000259" key="2">
    <source>
        <dbReference type="PROSITE" id="PS51857"/>
    </source>
</evidence>
<dbReference type="Pfam" id="PF00313">
    <property type="entry name" value="CSD"/>
    <property type="match status" value="1"/>
</dbReference>
<dbReference type="OrthoDB" id="422005at2759"/>
<dbReference type="InterPro" id="IPR002059">
    <property type="entry name" value="CSP_DNA-bd"/>
</dbReference>
<evidence type="ECO:0000313" key="4">
    <source>
        <dbReference type="Proteomes" id="UP000053562"/>
    </source>
</evidence>
<dbReference type="CDD" id="cd04458">
    <property type="entry name" value="CSP_CDS"/>
    <property type="match status" value="1"/>
</dbReference>
<dbReference type="PROSITE" id="PS00352">
    <property type="entry name" value="CSD_1"/>
    <property type="match status" value="1"/>
</dbReference>
<dbReference type="GO" id="GO:0003730">
    <property type="term" value="F:mRNA 3'-UTR binding"/>
    <property type="evidence" value="ECO:0007669"/>
    <property type="project" value="TreeGrafter"/>
</dbReference>
<proteinExistence type="predicted"/>
<dbReference type="PANTHER" id="PTHR12962">
    <property type="entry name" value="CALCIUM-REGULATED HEAT STABLE PROTEIN CRHSP-24-RELATED"/>
    <property type="match status" value="1"/>
</dbReference>
<dbReference type="InterPro" id="IPR052069">
    <property type="entry name" value="Ca-reg_mRNA-binding_domain"/>
</dbReference>
<name>A0A0J9SIW1_PLAVI</name>
<dbReference type="EMBL" id="KQ234158">
    <property type="protein sequence ID" value="KMZ82909.1"/>
    <property type="molecule type" value="Genomic_DNA"/>
</dbReference>
<dbReference type="GO" id="GO:0043488">
    <property type="term" value="P:regulation of mRNA stability"/>
    <property type="evidence" value="ECO:0007669"/>
    <property type="project" value="TreeGrafter"/>
</dbReference>
<dbReference type="AlphaFoldDB" id="A0A0J9SIW1"/>
<dbReference type="Gene3D" id="2.40.50.140">
    <property type="entry name" value="Nucleic acid-binding proteins"/>
    <property type="match status" value="1"/>
</dbReference>
<dbReference type="SMART" id="SM00357">
    <property type="entry name" value="CSP"/>
    <property type="match status" value="1"/>
</dbReference>
<evidence type="ECO:0000256" key="1">
    <source>
        <dbReference type="ARBA" id="ARBA00022553"/>
    </source>
</evidence>
<dbReference type="InterPro" id="IPR019844">
    <property type="entry name" value="CSD_CS"/>
</dbReference>
<keyword evidence="1" id="KW-0597">Phosphoprotein</keyword>
<dbReference type="PANTHER" id="PTHR12962:SF1">
    <property type="entry name" value="COLD SHOCK DOMAIN-CONTAINING PROTEIN CG9705"/>
    <property type="match status" value="1"/>
</dbReference>
<sequence length="144" mass="16408">MLQGKPPKGLFFHLISRRPLSGLLDKERASRMTGSVIKFDRRKGYGFIKPNDGGPDIFVHYTDICQGRTFSLTSEERKKLSWRSGVDVPPRQADYTFDGEDPPGGKEKMKSEFKYLVPGERVKFDVAYDQQSHSTKATNVDYLD</sequence>
<dbReference type="PROSITE" id="PS51857">
    <property type="entry name" value="CSD_2"/>
    <property type="match status" value="1"/>
</dbReference>
<dbReference type="GO" id="GO:0005737">
    <property type="term" value="C:cytoplasm"/>
    <property type="evidence" value="ECO:0007669"/>
    <property type="project" value="TreeGrafter"/>
</dbReference>